<accession>A0A402C8Q1</accession>
<comment type="caution">
    <text evidence="1">The sequence shown here is derived from an EMBL/GenBank/DDBJ whole genome shotgun (WGS) entry which is preliminary data.</text>
</comment>
<dbReference type="OrthoDB" id="5241674at2"/>
<keyword evidence="2" id="KW-1185">Reference proteome</keyword>
<dbReference type="SUPFAM" id="SSF53254">
    <property type="entry name" value="Phosphoglycerate mutase-like"/>
    <property type="match status" value="1"/>
</dbReference>
<evidence type="ECO:0008006" key="3">
    <source>
        <dbReference type="Google" id="ProtNLM"/>
    </source>
</evidence>
<organism evidence="1 2">
    <name type="scientific">Rhodococcus wratislaviensis</name>
    <name type="common">Tsukamurella wratislaviensis</name>
    <dbReference type="NCBI Taxonomy" id="44752"/>
    <lineage>
        <taxon>Bacteria</taxon>
        <taxon>Bacillati</taxon>
        <taxon>Actinomycetota</taxon>
        <taxon>Actinomycetes</taxon>
        <taxon>Mycobacteriales</taxon>
        <taxon>Nocardiaceae</taxon>
        <taxon>Rhodococcus</taxon>
    </lineage>
</organism>
<gene>
    <name evidence="1" type="ORF">Rhow_003591</name>
</gene>
<proteinExistence type="predicted"/>
<dbReference type="InterPro" id="IPR050275">
    <property type="entry name" value="PGM_Phosphatase"/>
</dbReference>
<dbReference type="PANTHER" id="PTHR48100:SF1">
    <property type="entry name" value="HISTIDINE PHOSPHATASE FAMILY PROTEIN-RELATED"/>
    <property type="match status" value="1"/>
</dbReference>
<dbReference type="RefSeq" id="WP_124392310.1">
    <property type="nucleotide sequence ID" value="NZ_BHYM01000034.1"/>
</dbReference>
<dbReference type="GO" id="GO:0005737">
    <property type="term" value="C:cytoplasm"/>
    <property type="evidence" value="ECO:0007669"/>
    <property type="project" value="TreeGrafter"/>
</dbReference>
<evidence type="ECO:0000313" key="2">
    <source>
        <dbReference type="Proteomes" id="UP000287519"/>
    </source>
</evidence>
<protein>
    <recommendedName>
        <fullName evidence="3">Phosphoglycerate mutase</fullName>
    </recommendedName>
</protein>
<dbReference type="Gene3D" id="3.40.50.1240">
    <property type="entry name" value="Phosphoglycerate mutase-like"/>
    <property type="match status" value="1"/>
</dbReference>
<dbReference type="SMART" id="SM00855">
    <property type="entry name" value="PGAM"/>
    <property type="match status" value="1"/>
</dbReference>
<dbReference type="PANTHER" id="PTHR48100">
    <property type="entry name" value="BROAD-SPECIFICITY PHOSPHATASE YOR283W-RELATED"/>
    <property type="match status" value="1"/>
</dbReference>
<dbReference type="Proteomes" id="UP000287519">
    <property type="component" value="Unassembled WGS sequence"/>
</dbReference>
<dbReference type="Pfam" id="PF00300">
    <property type="entry name" value="His_Phos_1"/>
    <property type="match status" value="1"/>
</dbReference>
<dbReference type="EMBL" id="BHYM01000034">
    <property type="protein sequence ID" value="GCE39948.1"/>
    <property type="molecule type" value="Genomic_DNA"/>
</dbReference>
<dbReference type="InterPro" id="IPR029033">
    <property type="entry name" value="His_PPase_superfam"/>
</dbReference>
<dbReference type="InterPro" id="IPR013078">
    <property type="entry name" value="His_Pase_superF_clade-1"/>
</dbReference>
<evidence type="ECO:0000313" key="1">
    <source>
        <dbReference type="EMBL" id="GCE39948.1"/>
    </source>
</evidence>
<dbReference type="GO" id="GO:0016791">
    <property type="term" value="F:phosphatase activity"/>
    <property type="evidence" value="ECO:0007669"/>
    <property type="project" value="TreeGrafter"/>
</dbReference>
<dbReference type="AlphaFoldDB" id="A0A402C8Q1"/>
<reference evidence="1 2" key="1">
    <citation type="submission" date="2018-11" db="EMBL/GenBank/DDBJ databases">
        <title>Microbial catabolism of amino acid.</title>
        <authorList>
            <person name="Hibi M."/>
            <person name="Ogawa J."/>
        </authorList>
    </citation>
    <scope>NUCLEOTIDE SEQUENCE [LARGE SCALE GENOMIC DNA]</scope>
    <source>
        <strain evidence="1 2">C31-06</strain>
    </source>
</reference>
<name>A0A402C8Q1_RHOWR</name>
<dbReference type="CDD" id="cd07067">
    <property type="entry name" value="HP_PGM_like"/>
    <property type="match status" value="1"/>
</dbReference>
<sequence length="199" mass="22050">MQLLLIRHALPELVTTSGVRADPALTEEGHAQAKRLPAALAPYRIARIVSSPQRRALETAAPVAEALNLPVTEYVGLAEYDYDLDHYIPFHEAEARAPEAYARIRAGEFPKSVDADAFRTRVFDSLGRIVDESGHEDTVAVFAHGGVINVFLQELLGLDRPLVFPIEYVSVTRVLVSRSGERRVASVNETGHVRDMLRR</sequence>